<feature type="binding site" evidence="4">
    <location>
        <begin position="78"/>
        <end position="82"/>
    </location>
    <ligand>
        <name>3'-phosphoadenylyl sulfate</name>
        <dbReference type="ChEBI" id="CHEBI:58339"/>
    </ligand>
</feature>
<accession>A0A7E4W9D8</accession>
<dbReference type="InterPro" id="IPR027417">
    <property type="entry name" value="P-loop_NTPase"/>
</dbReference>
<dbReference type="InterPro" id="IPR000863">
    <property type="entry name" value="Sulfotransferase_dom"/>
</dbReference>
<feature type="domain" description="Sulfotransferase" evidence="7">
    <location>
        <begin position="70"/>
        <end position="279"/>
    </location>
</feature>
<keyword evidence="6" id="KW-0472">Membrane</keyword>
<dbReference type="AlphaFoldDB" id="A0A7E4W9D8"/>
<feature type="binding site" evidence="4">
    <location>
        <position position="169"/>
    </location>
    <ligand>
        <name>3'-phosphoadenylyl sulfate</name>
        <dbReference type="ChEBI" id="CHEBI:58339"/>
    </ligand>
</feature>
<dbReference type="PANTHER" id="PTHR10605">
    <property type="entry name" value="HEPARAN SULFATE SULFOTRANSFERASE"/>
    <property type="match status" value="1"/>
</dbReference>
<dbReference type="WBParaSite" id="Pan_g7820.t1">
    <property type="protein sequence ID" value="Pan_g7820.t1"/>
    <property type="gene ID" value="Pan_g7820"/>
</dbReference>
<feature type="disulfide bond" evidence="5">
    <location>
        <begin position="272"/>
        <end position="283"/>
    </location>
</feature>
<name>A0A7E4W9D8_PANRE</name>
<sequence length="325" mass="37740">MDFLRSRFRRAVACIFLISIVGLQLTFITNRLSILSNCSALSFQNVAPDYPLASTIDFDSSEELLQRLPNALIIGARKGGTRALLDAMALHPRIKAARREIHFFDHNETFAFGYDWYRDQMPFSISDDVTVEKTPAYLASELAPRRVFAMNPEMKLIVILRDPVIRTISDFTQVVLTRMERNKTRPTFESVVFNNDSRTINTDYKPIRNSLYAKHLKRWLKYFPLSQFLFLDGDKFITNPIPQLRAVERFFALPAAIQPDQLVFNPMKGFYCFRKAEKRTARCLGDSKGRAHVPVSLKSQRLLAKNFRFHNDKLFKLINQRFLWS</sequence>
<keyword evidence="2" id="KW-0325">Glycoprotein</keyword>
<reference evidence="8" key="1">
    <citation type="journal article" date="2013" name="Genetics">
        <title>The draft genome and transcriptome of Panagrellus redivivus are shaped by the harsh demands of a free-living lifestyle.</title>
        <authorList>
            <person name="Srinivasan J."/>
            <person name="Dillman A.R."/>
            <person name="Macchietto M.G."/>
            <person name="Heikkinen L."/>
            <person name="Lakso M."/>
            <person name="Fracchia K.M."/>
            <person name="Antoshechkin I."/>
            <person name="Mortazavi A."/>
            <person name="Wong G."/>
            <person name="Sternberg P.W."/>
        </authorList>
    </citation>
    <scope>NUCLEOTIDE SEQUENCE [LARGE SCALE GENOMIC DNA]</scope>
    <source>
        <strain evidence="8">MT8872</strain>
    </source>
</reference>
<evidence type="ECO:0000256" key="4">
    <source>
        <dbReference type="PIRSR" id="PIRSR637359-2"/>
    </source>
</evidence>
<evidence type="ECO:0000256" key="5">
    <source>
        <dbReference type="PIRSR" id="PIRSR637359-3"/>
    </source>
</evidence>
<dbReference type="InterPro" id="IPR037359">
    <property type="entry name" value="NST/OST"/>
</dbReference>
<evidence type="ECO:0000256" key="3">
    <source>
        <dbReference type="PIRSR" id="PIRSR637359-1"/>
    </source>
</evidence>
<dbReference type="Pfam" id="PF00685">
    <property type="entry name" value="Sulfotransfer_1"/>
    <property type="match status" value="1"/>
</dbReference>
<keyword evidence="6" id="KW-0812">Transmembrane</keyword>
<evidence type="ECO:0000256" key="6">
    <source>
        <dbReference type="SAM" id="Phobius"/>
    </source>
</evidence>
<protein>
    <submittedName>
        <fullName evidence="9">Sulfotransfer_1 domain-containing protein</fullName>
    </submittedName>
</protein>
<feature type="transmembrane region" description="Helical" evidence="6">
    <location>
        <begin position="12"/>
        <end position="29"/>
    </location>
</feature>
<feature type="binding site" evidence="4">
    <location>
        <position position="161"/>
    </location>
    <ligand>
        <name>3'-phosphoadenylyl sulfate</name>
        <dbReference type="ChEBI" id="CHEBI:58339"/>
    </ligand>
</feature>
<keyword evidence="8" id="KW-1185">Reference proteome</keyword>
<reference evidence="9" key="2">
    <citation type="submission" date="2020-10" db="UniProtKB">
        <authorList>
            <consortium name="WormBaseParasite"/>
        </authorList>
    </citation>
    <scope>IDENTIFICATION</scope>
</reference>
<feature type="binding site" evidence="4">
    <location>
        <begin position="288"/>
        <end position="292"/>
    </location>
    <ligand>
        <name>3'-phosphoadenylyl sulfate</name>
        <dbReference type="ChEBI" id="CHEBI:58339"/>
    </ligand>
</feature>
<evidence type="ECO:0000313" key="8">
    <source>
        <dbReference type="Proteomes" id="UP000492821"/>
    </source>
</evidence>
<evidence type="ECO:0000256" key="1">
    <source>
        <dbReference type="ARBA" id="ARBA00022679"/>
    </source>
</evidence>
<dbReference type="Proteomes" id="UP000492821">
    <property type="component" value="Unassembled WGS sequence"/>
</dbReference>
<organism evidence="8 9">
    <name type="scientific">Panagrellus redivivus</name>
    <name type="common">Microworm</name>
    <dbReference type="NCBI Taxonomy" id="6233"/>
    <lineage>
        <taxon>Eukaryota</taxon>
        <taxon>Metazoa</taxon>
        <taxon>Ecdysozoa</taxon>
        <taxon>Nematoda</taxon>
        <taxon>Chromadorea</taxon>
        <taxon>Rhabditida</taxon>
        <taxon>Tylenchina</taxon>
        <taxon>Panagrolaimomorpha</taxon>
        <taxon>Panagrolaimoidea</taxon>
        <taxon>Panagrolaimidae</taxon>
        <taxon>Panagrellus</taxon>
    </lineage>
</organism>
<feature type="active site" description="For sulfotransferase activity" evidence="3">
    <location>
        <position position="78"/>
    </location>
</feature>
<proteinExistence type="predicted"/>
<evidence type="ECO:0000313" key="9">
    <source>
        <dbReference type="WBParaSite" id="Pan_g7820.t1"/>
    </source>
</evidence>
<dbReference type="SUPFAM" id="SSF52540">
    <property type="entry name" value="P-loop containing nucleoside triphosphate hydrolases"/>
    <property type="match status" value="1"/>
</dbReference>
<dbReference type="PANTHER" id="PTHR10605:SF65">
    <property type="entry name" value="GH20068P"/>
    <property type="match status" value="1"/>
</dbReference>
<keyword evidence="1" id="KW-0808">Transferase</keyword>
<keyword evidence="5" id="KW-1015">Disulfide bond</keyword>
<evidence type="ECO:0000256" key="2">
    <source>
        <dbReference type="ARBA" id="ARBA00023180"/>
    </source>
</evidence>
<feature type="binding site" evidence="4">
    <location>
        <position position="271"/>
    </location>
    <ligand>
        <name>3'-phosphoadenylyl sulfate</name>
        <dbReference type="ChEBI" id="CHEBI:58339"/>
    </ligand>
</feature>
<dbReference type="Gene3D" id="3.40.50.300">
    <property type="entry name" value="P-loop containing nucleotide triphosphate hydrolases"/>
    <property type="match status" value="1"/>
</dbReference>
<evidence type="ECO:0000259" key="7">
    <source>
        <dbReference type="Pfam" id="PF00685"/>
    </source>
</evidence>
<keyword evidence="6" id="KW-1133">Transmembrane helix</keyword>
<dbReference type="GO" id="GO:0008467">
    <property type="term" value="F:[heparan sulfate]-glucosamine 3-sulfotransferase activity"/>
    <property type="evidence" value="ECO:0007669"/>
    <property type="project" value="TreeGrafter"/>
</dbReference>